<feature type="compositionally biased region" description="Basic and acidic residues" evidence="1">
    <location>
        <begin position="1263"/>
        <end position="1283"/>
    </location>
</feature>
<feature type="region of interest" description="Disordered" evidence="1">
    <location>
        <begin position="1484"/>
        <end position="1505"/>
    </location>
</feature>
<feature type="compositionally biased region" description="Basic and acidic residues" evidence="1">
    <location>
        <begin position="1946"/>
        <end position="1964"/>
    </location>
</feature>
<feature type="compositionally biased region" description="Basic and acidic residues" evidence="1">
    <location>
        <begin position="1233"/>
        <end position="1243"/>
    </location>
</feature>
<evidence type="ECO:0000313" key="2">
    <source>
        <dbReference type="EMBL" id="KFG57510.1"/>
    </source>
</evidence>
<feature type="compositionally biased region" description="Low complexity" evidence="1">
    <location>
        <begin position="2715"/>
        <end position="2739"/>
    </location>
</feature>
<feature type="region of interest" description="Disordered" evidence="1">
    <location>
        <begin position="1011"/>
        <end position="1378"/>
    </location>
</feature>
<feature type="compositionally biased region" description="Low complexity" evidence="1">
    <location>
        <begin position="1845"/>
        <end position="1899"/>
    </location>
</feature>
<feature type="region of interest" description="Disordered" evidence="1">
    <location>
        <begin position="219"/>
        <end position="241"/>
    </location>
</feature>
<feature type="compositionally biased region" description="Basic and acidic residues" evidence="1">
    <location>
        <begin position="1493"/>
        <end position="1505"/>
    </location>
</feature>
<feature type="compositionally biased region" description="Basic and acidic residues" evidence="1">
    <location>
        <begin position="2635"/>
        <end position="2652"/>
    </location>
</feature>
<feature type="compositionally biased region" description="Basic and acidic residues" evidence="1">
    <location>
        <begin position="2509"/>
        <end position="2560"/>
    </location>
</feature>
<feature type="compositionally biased region" description="Basic and acidic residues" evidence="1">
    <location>
        <begin position="899"/>
        <end position="910"/>
    </location>
</feature>
<feature type="region of interest" description="Disordered" evidence="1">
    <location>
        <begin position="278"/>
        <end position="321"/>
    </location>
</feature>
<gene>
    <name evidence="2" type="ORF">TGRUB_295740</name>
</gene>
<feature type="compositionally biased region" description="Basic and acidic residues" evidence="1">
    <location>
        <begin position="2441"/>
        <end position="2477"/>
    </location>
</feature>
<feature type="compositionally biased region" description="Basic residues" evidence="1">
    <location>
        <begin position="1290"/>
        <end position="1300"/>
    </location>
</feature>
<protein>
    <submittedName>
        <fullName evidence="2">Uncharacterized protein</fullName>
    </submittedName>
</protein>
<feature type="compositionally biased region" description="Polar residues" evidence="1">
    <location>
        <begin position="1902"/>
        <end position="1913"/>
    </location>
</feature>
<feature type="region of interest" description="Disordered" evidence="1">
    <location>
        <begin position="1725"/>
        <end position="1759"/>
    </location>
</feature>
<feature type="compositionally biased region" description="Basic and acidic residues" evidence="1">
    <location>
        <begin position="2225"/>
        <end position="2234"/>
    </location>
</feature>
<name>A0A086LLJ2_TOXGO</name>
<feature type="region of interest" description="Disordered" evidence="1">
    <location>
        <begin position="1774"/>
        <end position="2199"/>
    </location>
</feature>
<feature type="compositionally biased region" description="Basic and acidic residues" evidence="1">
    <location>
        <begin position="2018"/>
        <end position="2051"/>
    </location>
</feature>
<feature type="compositionally biased region" description="Basic and acidic residues" evidence="1">
    <location>
        <begin position="2067"/>
        <end position="2076"/>
    </location>
</feature>
<feature type="region of interest" description="Disordered" evidence="1">
    <location>
        <begin position="490"/>
        <end position="529"/>
    </location>
</feature>
<reference evidence="2 3" key="1">
    <citation type="submission" date="2014-05" db="EMBL/GenBank/DDBJ databases">
        <authorList>
            <person name="Sibley D."/>
            <person name="Venepally P."/>
            <person name="Karamycheva S."/>
            <person name="Hadjithomas M."/>
            <person name="Khan A."/>
            <person name="Brunk B."/>
            <person name="Roos D."/>
            <person name="Caler E."/>
            <person name="Lorenzi H."/>
        </authorList>
    </citation>
    <scope>NUCLEOTIDE SEQUENCE [LARGE SCALE GENOMIC DNA]</scope>
    <source>
        <strain evidence="2 3">RUB</strain>
    </source>
</reference>
<feature type="compositionally biased region" description="Low complexity" evidence="1">
    <location>
        <begin position="304"/>
        <end position="321"/>
    </location>
</feature>
<feature type="compositionally biased region" description="Low complexity" evidence="1">
    <location>
        <begin position="1728"/>
        <end position="1743"/>
    </location>
</feature>
<dbReference type="VEuPathDB" id="ToxoDB:TGRUB_295740"/>
<feature type="compositionally biased region" description="Basic and acidic residues" evidence="1">
    <location>
        <begin position="1303"/>
        <end position="1318"/>
    </location>
</feature>
<feature type="compositionally biased region" description="Acidic residues" evidence="1">
    <location>
        <begin position="782"/>
        <end position="795"/>
    </location>
</feature>
<feature type="compositionally biased region" description="Low complexity" evidence="1">
    <location>
        <begin position="1426"/>
        <end position="1452"/>
    </location>
</feature>
<dbReference type="Proteomes" id="UP000028834">
    <property type="component" value="Unassembled WGS sequence"/>
</dbReference>
<feature type="region of interest" description="Disordered" evidence="1">
    <location>
        <begin position="135"/>
        <end position="174"/>
    </location>
</feature>
<feature type="compositionally biased region" description="Basic and acidic residues" evidence="1">
    <location>
        <begin position="1156"/>
        <end position="1222"/>
    </location>
</feature>
<feature type="compositionally biased region" description="Acidic residues" evidence="1">
    <location>
        <begin position="1804"/>
        <end position="1830"/>
    </location>
</feature>
<feature type="region of interest" description="Disordered" evidence="1">
    <location>
        <begin position="2340"/>
        <end position="2408"/>
    </location>
</feature>
<feature type="compositionally biased region" description="Basic and acidic residues" evidence="1">
    <location>
        <begin position="2156"/>
        <end position="2169"/>
    </location>
</feature>
<feature type="compositionally biased region" description="Basic and acidic residues" evidence="1">
    <location>
        <begin position="1914"/>
        <end position="1932"/>
    </location>
</feature>
<feature type="region of interest" description="Disordered" evidence="1">
    <location>
        <begin position="2715"/>
        <end position="2765"/>
    </location>
</feature>
<proteinExistence type="predicted"/>
<feature type="compositionally biased region" description="Basic and acidic residues" evidence="1">
    <location>
        <begin position="1041"/>
        <end position="1074"/>
    </location>
</feature>
<feature type="region of interest" description="Disordered" evidence="1">
    <location>
        <begin position="581"/>
        <end position="608"/>
    </location>
</feature>
<feature type="compositionally biased region" description="Basic and acidic residues" evidence="1">
    <location>
        <begin position="1110"/>
        <end position="1140"/>
    </location>
</feature>
<feature type="compositionally biased region" description="Basic and acidic residues" evidence="1">
    <location>
        <begin position="1782"/>
        <end position="1802"/>
    </location>
</feature>
<feature type="compositionally biased region" description="Basic and acidic residues" evidence="1">
    <location>
        <begin position="2606"/>
        <end position="2625"/>
    </location>
</feature>
<feature type="compositionally biased region" description="Basic and acidic residues" evidence="1">
    <location>
        <begin position="1973"/>
        <end position="2001"/>
    </location>
</feature>
<feature type="compositionally biased region" description="Basic and acidic residues" evidence="1">
    <location>
        <begin position="2299"/>
        <end position="2319"/>
    </location>
</feature>
<feature type="compositionally biased region" description="Basic and acidic residues" evidence="1">
    <location>
        <begin position="2085"/>
        <end position="2138"/>
    </location>
</feature>
<feature type="region of interest" description="Disordered" evidence="1">
    <location>
        <begin position="2424"/>
        <end position="2698"/>
    </location>
</feature>
<evidence type="ECO:0000256" key="1">
    <source>
        <dbReference type="SAM" id="MobiDB-lite"/>
    </source>
</evidence>
<feature type="compositionally biased region" description="Basic and acidic residues" evidence="1">
    <location>
        <begin position="139"/>
        <end position="167"/>
    </location>
</feature>
<feature type="compositionally biased region" description="Basic and acidic residues" evidence="1">
    <location>
        <begin position="2176"/>
        <end position="2185"/>
    </location>
</feature>
<dbReference type="OrthoDB" id="10558288at2759"/>
<feature type="region of interest" description="Disordered" evidence="1">
    <location>
        <begin position="833"/>
        <end position="922"/>
    </location>
</feature>
<comment type="caution">
    <text evidence="2">The sequence shown here is derived from an EMBL/GenBank/DDBJ whole genome shotgun (WGS) entry which is preliminary data.</text>
</comment>
<feature type="compositionally biased region" description="Polar residues" evidence="1">
    <location>
        <begin position="288"/>
        <end position="297"/>
    </location>
</feature>
<evidence type="ECO:0000313" key="3">
    <source>
        <dbReference type="Proteomes" id="UP000028834"/>
    </source>
</evidence>
<feature type="compositionally biased region" description="Acidic residues" evidence="1">
    <location>
        <begin position="1223"/>
        <end position="1232"/>
    </location>
</feature>
<feature type="compositionally biased region" description="Pro residues" evidence="1">
    <location>
        <begin position="228"/>
        <end position="241"/>
    </location>
</feature>
<sequence>MESGVETRLPEGRILGALPDSAVAPRHLDAAGGADLLCVLSRSALPSRVPKEAHPRTCLPLPLPLSLVPVVRHQLSQAERPRAASSLSLPAIPVGEGRSEHHPGRLASPLSSFRRSSLCSGASRPRSHCFSLSPAVPEAAKRNREKSLPHTVSLDRETQKTAAENESHGTNLSDWRTPQEVTCKERWGRRQVYLVFPRDFAPFGNADTRRLRSASLLRGRNDNAGRQIPPPSPSFVSLPPHPPRQLASEAQQAFSPFASPAYAPGNTIFLPSSLCFPQGQTEKKSDPRTTTSSYLQNSRRKPKSPSLPASSSTPTSLCTPPLSSASSSLSSSLSSFSVSSSVLSSLDSSLSSSASSSVSAAPGALCASASLATGDLRGWPRAATDPAGVSALLETGAFRPASLLFCEAHSRPLNAEVPMGRLHAPPPLPWSKARNHFDAVADKTAPAMTANNVRSNLRLAEASQTLATDTAVSSFPSNLQFIASRHSASTYASSQPSPVPFLASPGGRSALPPSSPPSGNSVFEEKRGSEATLEQSSLALFPTLSGETSPARASRLPPVKDMPPFSPCVYSMASESTGPLRCVSSLTESSPEQMEPENAFPVSSKGSSQLFRSSPSPNLIFSLGEHPVASRPSVSRPSFPLHEAASQIPLPASLPAAASTVPSLFSTSSSSLLTKSVAAVPLAPRARLLVSANTREAQEREETKNLQRPPSTWKRLVETATHQGLQATSCLTAQRRQEGICPQRRAAAYRPKGEGKTDTPTAVFGVKEKQTAKKSMLSNPEEGVDGEEEEQGEEREEGRERGEEVELWLEGIEGPGRRFDLRRVWPDRDEENRLRGRRPDIGQVTRESGGKGRVSDTPEENKMFSLTFSASSPRAKPQQRHSISCMPDLSGPEPLAAPFRDRGGIDEVNRSGEQIAPETERRQGRCCSVPGWRASSSSLHPRGPPRAASLLCLLPPGAQEYGLPPSLAAGVRCSSCSSASSPSSPSCVSPRPLSCSSPTFCGCAVASAGAEEVEEREPRLRETEGANLQRQATAGENERDEVERLRACRDPFRQRRQVKEDSKRETKETRERQEGVSIPGGRGRGQQKTSKNGGEAGRKGTETTEGEGLGGDREDNCGEGHLKAKEINEGDREKAERTEVGDCGEAGGAGPMSDVPAEKRRGRDEKEEKQIRKLPLETRRDPEERTMEAQRALQSDKQKRELREETRRSSEKPSREALKGEEGETGGEGEQDDTSKEQKKGNEELVAGVRGEGVEDNPAEEGEASRKVTEKQRSINLGREKEGQTLLAQKQKKRRSHQATHSKSLDSEAAHEERRDTSGCEATAAKKTISREHPRFLARKDVTDKAGKKPPGGDRRVQRQAASAECDDSRVVKKTKEKAKTRECLVACGKTSPSSLGEGENLKRCDTQGGSRHYSGFSIKIGRNVRPLPGSSSSLASSSSSLTLASSSPPARAASRVRRSLLKEGAGDACSGFAFLCRDANNKGRRTQVSAENGDKEKKRDLNEKREIKEKGEMKEQLLHERLRRQQAEHRCEELAGRLREMERDLLHYAFLLKRERIRQRRLEEDNEGLLHALQEARLLLKAESDKVMVHTVQRRDHSRDGLVHLTESEALLSSLTQMALATQREPRPPPPTRSEGPPRSLKPAHSSEEQEGEKLATLQEKLERALGRLSAEASRRRMAEALLRKTRQELEEQQRAKITKTDEAPGGLLESFSTFLLLVDEGNSTQSAVSPRSSPASSSPSPQHFHCASAGFSPAHVAGDSPFALRLYEASASPVVEEREDASQKSTEEANRDSEVEKVAADVEVDEAGEAEKEEDTEEEEGDGVEEEEYGRKESEEDQETPQSFASLSSCASSSLPASLRSSPSSSPRSAPSSSFSGSSSRLLTRSSLASSVSTPRAFSRTLSASSVSSWEGRSRLAVHETVRHRSRETEPPSLPRGLGVSVEDSEKQSRRESARDFSELRYFRTAPSSRRGREQKVEQPREEEEERHAETGGKSRAEAGETETPIQRRGVGESPHAARKERGERGNRKLEIDGWNRAEEAKETQDARDVQGAAAGKEEDAAETVWREMRDTHAGDIFAGTKNNEEKGRHSAHSEEQEHHEMGVEDKGREDDAKEKEEKRKERETGGDSEREREQVAQEEEDKGEESGCTTPRESGEERESDGTKEQTRRRRETKVEARKGRSDQGTVRAAPGQVTWWERKAIVAAREFFLSPFRGHASDPPTGDRRVDSQREGTAQSSSRRGDEAAGAPYADGEDADQQGDSQVKSRDCGGSQRGRRKHLRTVRSASGSRMRVKTRKVERQTNEPPHNHDRCAMRHANPREFTDSLLGVPTVEVVGASEKSAASPRDTISRSGETLRCSSGGVGGTRRAQLITSSRSPPSSCLRTCRSPSSSSARPRPSFSSRSACAPLRQALALGCRSGLSSRQAGLSLPSSSWRDSGSDGDRREVRGFRIRDTKETDGERAEDESKGETERRRPTRREREEDESKGETERRRPTRREREEDESKGETERRHPGDTSLERVGDSKEVRQSLKDEPASGFREKYGDYQLRREIREEALEGGVCSGESKQGRTARRQEDTERDSHPGRGGGEIPQRQNDGVNLETKRQGPGDRHTLEREEARHRQASSVVVRESLEENTQERASEEKSNKDVSGLSKLLCSQNLRERGHRPASSLCSTPSRQSCRLQAKAASSFSTQLPASLEMSCAYGCGRLSSHPSARPLSSPPSRKQSPLSPSSPSAPLPPEHVSGNLRPFSKELHPGSA</sequence>
<feature type="compositionally biased region" description="Basic and acidic residues" evidence="1">
    <location>
        <begin position="2756"/>
        <end position="2765"/>
    </location>
</feature>
<feature type="compositionally biased region" description="Basic and acidic residues" evidence="1">
    <location>
        <begin position="1329"/>
        <end position="1357"/>
    </location>
</feature>
<feature type="compositionally biased region" description="Low complexity" evidence="1">
    <location>
        <begin position="2377"/>
        <end position="2408"/>
    </location>
</feature>
<feature type="region of interest" description="Disordered" evidence="1">
    <location>
        <begin position="1622"/>
        <end position="1655"/>
    </location>
</feature>
<feature type="compositionally biased region" description="Polar residues" evidence="1">
    <location>
        <begin position="2676"/>
        <end position="2698"/>
    </location>
</feature>
<feature type="region of interest" description="Disordered" evidence="1">
    <location>
        <begin position="1391"/>
        <end position="1452"/>
    </location>
</feature>
<dbReference type="EMBL" id="AFYV02002821">
    <property type="protein sequence ID" value="KFG57510.1"/>
    <property type="molecule type" value="Genomic_DNA"/>
</dbReference>
<feature type="region of interest" description="Disordered" evidence="1">
    <location>
        <begin position="770"/>
        <end position="804"/>
    </location>
</feature>
<feature type="compositionally biased region" description="Basic and acidic residues" evidence="1">
    <location>
        <begin position="848"/>
        <end position="862"/>
    </location>
</feature>
<feature type="compositionally biased region" description="Low complexity" evidence="1">
    <location>
        <begin position="2430"/>
        <end position="2440"/>
    </location>
</feature>
<organism evidence="2 3">
    <name type="scientific">Toxoplasma gondii RUB</name>
    <dbReference type="NCBI Taxonomy" id="935652"/>
    <lineage>
        <taxon>Eukaryota</taxon>
        <taxon>Sar</taxon>
        <taxon>Alveolata</taxon>
        <taxon>Apicomplexa</taxon>
        <taxon>Conoidasida</taxon>
        <taxon>Coccidia</taxon>
        <taxon>Eucoccidiorida</taxon>
        <taxon>Eimeriorina</taxon>
        <taxon>Sarcocystidae</taxon>
        <taxon>Toxoplasma</taxon>
    </lineage>
</organism>
<accession>A0A086LLJ2</accession>
<feature type="compositionally biased region" description="Basic and acidic residues" evidence="1">
    <location>
        <begin position="1646"/>
        <end position="1655"/>
    </location>
</feature>
<feature type="region of interest" description="Disordered" evidence="1">
    <location>
        <begin position="2213"/>
        <end position="2319"/>
    </location>
</feature>
<feature type="compositionally biased region" description="Basic and acidic residues" evidence="1">
    <location>
        <begin position="2577"/>
        <end position="2588"/>
    </location>
</feature>